<name>A0A6P1XXY5_9SPIR</name>
<accession>A0A6P1XXY5</accession>
<dbReference type="Proteomes" id="UP000464374">
    <property type="component" value="Chromosome"/>
</dbReference>
<dbReference type="KEGG" id="trz:GWP43_01165"/>
<gene>
    <name evidence="1" type="ORF">GWP43_01165</name>
</gene>
<protein>
    <submittedName>
        <fullName evidence="1">Uncharacterized protein</fullName>
    </submittedName>
</protein>
<sequence length="59" mass="6992">MSKPKFIVFVVLYMLIFINCQGKETMRLFTSHDQKKLEIADKIITYLDLKDEDGLYSLF</sequence>
<dbReference type="RefSeq" id="WP_162662096.1">
    <property type="nucleotide sequence ID" value="NZ_CP048020.1"/>
</dbReference>
<evidence type="ECO:0000313" key="2">
    <source>
        <dbReference type="Proteomes" id="UP000464374"/>
    </source>
</evidence>
<organism evidence="1 2">
    <name type="scientific">Treponema vincentii</name>
    <dbReference type="NCBI Taxonomy" id="69710"/>
    <lineage>
        <taxon>Bacteria</taxon>
        <taxon>Pseudomonadati</taxon>
        <taxon>Spirochaetota</taxon>
        <taxon>Spirochaetia</taxon>
        <taxon>Spirochaetales</taxon>
        <taxon>Treponemataceae</taxon>
        <taxon>Treponema</taxon>
    </lineage>
</organism>
<dbReference type="EMBL" id="CP048020">
    <property type="protein sequence ID" value="QHX42287.1"/>
    <property type="molecule type" value="Genomic_DNA"/>
</dbReference>
<dbReference type="AlphaFoldDB" id="A0A6P1XXY5"/>
<evidence type="ECO:0000313" key="1">
    <source>
        <dbReference type="EMBL" id="QHX42287.1"/>
    </source>
</evidence>
<reference evidence="1 2" key="1">
    <citation type="submission" date="2020-01" db="EMBL/GenBank/DDBJ databases">
        <title>Complete genome sequence of a human oral phylogroup 1 Treponema sp. strain ATCC 700766, originally isolated from periodontitis dental plaque.</title>
        <authorList>
            <person name="Chan Y."/>
            <person name="Huo Y.-B."/>
            <person name="Yu X.-L."/>
            <person name="Zeng H."/>
            <person name="Leung W.-K."/>
            <person name="Watt R.M."/>
        </authorList>
    </citation>
    <scope>NUCLEOTIDE SEQUENCE [LARGE SCALE GENOMIC DNA]</scope>
    <source>
        <strain evidence="1 2">OMZ 804</strain>
    </source>
</reference>
<proteinExistence type="predicted"/>